<organism evidence="2 3">
    <name type="scientific">Skermanella cutis</name>
    <dbReference type="NCBI Taxonomy" id="2775420"/>
    <lineage>
        <taxon>Bacteria</taxon>
        <taxon>Pseudomonadati</taxon>
        <taxon>Pseudomonadota</taxon>
        <taxon>Alphaproteobacteria</taxon>
        <taxon>Rhodospirillales</taxon>
        <taxon>Azospirillaceae</taxon>
        <taxon>Skermanella</taxon>
    </lineage>
</organism>
<evidence type="ECO:0000259" key="1">
    <source>
        <dbReference type="Pfam" id="PF13470"/>
    </source>
</evidence>
<dbReference type="NCBIfam" id="TIGR00305">
    <property type="entry name" value="putative toxin-antitoxin system toxin component, PIN family"/>
    <property type="match status" value="1"/>
</dbReference>
<keyword evidence="3" id="KW-1185">Reference proteome</keyword>
<dbReference type="InterPro" id="IPR002850">
    <property type="entry name" value="PIN_toxin-like"/>
</dbReference>
<dbReference type="PANTHER" id="PTHR34610:SF3">
    <property type="entry name" value="SSL7007 PROTEIN"/>
    <property type="match status" value="1"/>
</dbReference>
<feature type="domain" description="PIN" evidence="1">
    <location>
        <begin position="2"/>
        <end position="113"/>
    </location>
</feature>
<evidence type="ECO:0000313" key="3">
    <source>
        <dbReference type="Proteomes" id="UP000595197"/>
    </source>
</evidence>
<dbReference type="InterPro" id="IPR029060">
    <property type="entry name" value="PIN-like_dom_sf"/>
</dbReference>
<name>A0ABX7BFE6_9PROT</name>
<dbReference type="EMBL" id="CP067420">
    <property type="protein sequence ID" value="QQP92480.1"/>
    <property type="molecule type" value="Genomic_DNA"/>
</dbReference>
<protein>
    <submittedName>
        <fullName evidence="2">Toxin-antitoxin system toxin component, PIN family</fullName>
    </submittedName>
</protein>
<gene>
    <name evidence="2" type="ORF">IGS68_16985</name>
</gene>
<dbReference type="Proteomes" id="UP000595197">
    <property type="component" value="Chromosome"/>
</dbReference>
<dbReference type="Pfam" id="PF13470">
    <property type="entry name" value="PIN_3"/>
    <property type="match status" value="1"/>
</dbReference>
<reference evidence="2" key="1">
    <citation type="submission" date="2021-02" db="EMBL/GenBank/DDBJ databases">
        <title>Skermanella TT6 skin isolate.</title>
        <authorList>
            <person name="Lee K."/>
            <person name="Ganzorig M."/>
        </authorList>
    </citation>
    <scope>NUCLEOTIDE SEQUENCE</scope>
    <source>
        <strain evidence="2">TT6</strain>
    </source>
</reference>
<accession>A0ABX7BFE6</accession>
<dbReference type="SUPFAM" id="SSF88723">
    <property type="entry name" value="PIN domain-like"/>
    <property type="match status" value="1"/>
</dbReference>
<sequence>MKLVLDTDVMFAAFHSPAGASRHLLLKMLEGEAQFLMSTTLMVEYEAVLTRPGNLAKFGIGIADVLGVLDEIAGLCVPVSFRYRWRPGALDPDDDLVLETAINGAADMIASFNLSDMAAGAAPFGITVGRPADVLRRMYS</sequence>
<evidence type="ECO:0000313" key="2">
    <source>
        <dbReference type="EMBL" id="QQP92480.1"/>
    </source>
</evidence>
<dbReference type="PANTHER" id="PTHR34610">
    <property type="entry name" value="SSL7007 PROTEIN"/>
    <property type="match status" value="1"/>
</dbReference>
<dbReference type="InterPro" id="IPR002716">
    <property type="entry name" value="PIN_dom"/>
</dbReference>
<proteinExistence type="predicted"/>